<comment type="caution">
    <text evidence="1">The sequence shown here is derived from an EMBL/GenBank/DDBJ whole genome shotgun (WGS) entry which is preliminary data.</text>
</comment>
<evidence type="ECO:0000313" key="1">
    <source>
        <dbReference type="EMBL" id="HGH00018.1"/>
    </source>
</evidence>
<proteinExistence type="predicted"/>
<dbReference type="AlphaFoldDB" id="A0A7C4AK65"/>
<gene>
    <name evidence="1" type="ORF">ENV75_06200</name>
</gene>
<reference evidence="1" key="1">
    <citation type="journal article" date="2020" name="mSystems">
        <title>Genome- and Community-Level Interaction Insights into Carbon Utilization and Element Cycling Functions of Hydrothermarchaeota in Hydrothermal Sediment.</title>
        <authorList>
            <person name="Zhou Z."/>
            <person name="Liu Y."/>
            <person name="Xu W."/>
            <person name="Pan J."/>
            <person name="Luo Z.H."/>
            <person name="Li M."/>
        </authorList>
    </citation>
    <scope>NUCLEOTIDE SEQUENCE [LARGE SCALE GENOMIC DNA]</scope>
    <source>
        <strain evidence="1">SpSt-788</strain>
    </source>
</reference>
<accession>A0A7C4AK65</accession>
<protein>
    <submittedName>
        <fullName evidence="1">Uncharacterized protein</fullName>
    </submittedName>
</protein>
<sequence>MPLWLYAEVSLQKCNEQDIKGVYNLIIYSNSFINDPETFIILDRADDELKILPYAPSFKYSVKENLNEKESLKIAKEILKDSSIVSFIKCSAIKEGENIYGYELKPIYFPWIFGILEPLETVYKKQDNTITIFIRLHPQVERQIYFNGDSGRDDN</sequence>
<name>A0A7C4AK65_9BACT</name>
<organism evidence="1">
    <name type="scientific">Thermodesulfovibrio aggregans</name>
    <dbReference type="NCBI Taxonomy" id="86166"/>
    <lineage>
        <taxon>Bacteria</taxon>
        <taxon>Pseudomonadati</taxon>
        <taxon>Nitrospirota</taxon>
        <taxon>Thermodesulfovibrionia</taxon>
        <taxon>Thermodesulfovibrionales</taxon>
        <taxon>Thermodesulfovibrionaceae</taxon>
        <taxon>Thermodesulfovibrio</taxon>
    </lineage>
</organism>
<dbReference type="EMBL" id="DTHO01000066">
    <property type="protein sequence ID" value="HGH00018.1"/>
    <property type="molecule type" value="Genomic_DNA"/>
</dbReference>